<dbReference type="AlphaFoldDB" id="A0A7X2MR22"/>
<evidence type="ECO:0000313" key="2">
    <source>
        <dbReference type="Proteomes" id="UP000461948"/>
    </source>
</evidence>
<organism evidence="1 2">
    <name type="scientific">Enterobacter agglomerans</name>
    <name type="common">Erwinia herbicola</name>
    <name type="synonym">Pantoea agglomerans</name>
    <dbReference type="NCBI Taxonomy" id="549"/>
    <lineage>
        <taxon>Bacteria</taxon>
        <taxon>Pseudomonadati</taxon>
        <taxon>Pseudomonadota</taxon>
        <taxon>Gammaproteobacteria</taxon>
        <taxon>Enterobacterales</taxon>
        <taxon>Erwiniaceae</taxon>
        <taxon>Pantoea</taxon>
        <taxon>Pantoea agglomerans group</taxon>
    </lineage>
</organism>
<dbReference type="EMBL" id="WKLC01001343">
    <property type="protein sequence ID" value="MSE17740.1"/>
    <property type="molecule type" value="Genomic_DNA"/>
</dbReference>
<keyword evidence="1" id="KW-0808">Transferase</keyword>
<feature type="non-terminal residue" evidence="1">
    <location>
        <position position="35"/>
    </location>
</feature>
<gene>
    <name evidence="1" type="ORF">GKC49_22330</name>
</gene>
<dbReference type="GO" id="GO:0030798">
    <property type="term" value="F:trans-aconitate 2-methyltransferase activity"/>
    <property type="evidence" value="ECO:0007669"/>
    <property type="project" value="UniProtKB-EC"/>
</dbReference>
<reference evidence="1 2" key="1">
    <citation type="submission" date="2019-11" db="EMBL/GenBank/DDBJ databases">
        <title>Draft Genome Sequence of Plant Growth-Promoting Rhizosphere-Associated Bacteria.</title>
        <authorList>
            <person name="Vasilyev I.Y."/>
            <person name="Radchenko V."/>
            <person name="Ilnitskaya E.V."/>
        </authorList>
    </citation>
    <scope>NUCLEOTIDE SEQUENCE [LARGE SCALE GENOMIC DNA]</scope>
    <source>
        <strain evidence="1 2">VRA_MhP_f</strain>
    </source>
</reference>
<name>A0A7X2MR22_ENTAG</name>
<protein>
    <submittedName>
        <fullName evidence="1">Trans-aconitate 2-methyltransferase</fullName>
        <ecNumber evidence="1">2.1.1.144</ecNumber>
    </submittedName>
</protein>
<proteinExistence type="predicted"/>
<accession>A0A7X2MR22</accession>
<dbReference type="Proteomes" id="UP000461948">
    <property type="component" value="Unassembled WGS sequence"/>
</dbReference>
<comment type="caution">
    <text evidence="1">The sequence shown here is derived from an EMBL/GenBank/DDBJ whole genome shotgun (WGS) entry which is preliminary data.</text>
</comment>
<dbReference type="GO" id="GO:0032259">
    <property type="term" value="P:methylation"/>
    <property type="evidence" value="ECO:0007669"/>
    <property type="project" value="UniProtKB-KW"/>
</dbReference>
<sequence length="35" mass="4288">MKEWDPVLYRKFEAERTRPARELLARLSLEQVEQV</sequence>
<keyword evidence="1" id="KW-0489">Methyltransferase</keyword>
<evidence type="ECO:0000313" key="1">
    <source>
        <dbReference type="EMBL" id="MSE17740.1"/>
    </source>
</evidence>
<dbReference type="EC" id="2.1.1.144" evidence="1"/>